<reference evidence="23" key="1">
    <citation type="submission" date="2025-08" db="UniProtKB">
        <authorList>
            <consortium name="Ensembl"/>
        </authorList>
    </citation>
    <scope>IDENTIFICATION</scope>
</reference>
<dbReference type="SUPFAM" id="SSF55347">
    <property type="entry name" value="Glyceraldehyde-3-phosphate dehydrogenase-like, C-terminal domain"/>
    <property type="match status" value="1"/>
</dbReference>
<keyword evidence="14" id="KW-0511">Multifunctional enzyme</keyword>
<name>A0A8D0YUY5_PIG</name>
<evidence type="ECO:0000256" key="7">
    <source>
        <dbReference type="ARBA" id="ARBA00012849"/>
    </source>
</evidence>
<comment type="function">
    <text evidence="18">Bifunctional enzyme that catalyzes the first two steps in lysine degradation.</text>
</comment>
<evidence type="ECO:0000256" key="19">
    <source>
        <dbReference type="ARBA" id="ARBA00072416"/>
    </source>
</evidence>
<evidence type="ECO:0000256" key="1">
    <source>
        <dbReference type="ARBA" id="ARBA00004173"/>
    </source>
</evidence>
<dbReference type="Ensembl" id="ENSSSCT00035021567.1">
    <property type="protein sequence ID" value="ENSSSCP00035007836.1"/>
    <property type="gene ID" value="ENSSSCG00035016814.1"/>
</dbReference>
<comment type="similarity">
    <text evidence="15">In the C-terminal section; belongs to the saccharopine dehydrogenase family.</text>
</comment>
<dbReference type="InterPro" id="IPR007886">
    <property type="entry name" value="AlaDH/PNT_N"/>
</dbReference>
<dbReference type="Gene3D" id="1.10.1870.10">
    <property type="entry name" value="Domain 3, Saccharopine reductase"/>
    <property type="match status" value="1"/>
</dbReference>
<comment type="pathway">
    <text evidence="3">Amino-acid degradation; L-lysine degradation via saccharopine pathway; glutaryl-CoA from L-lysine: step 2/6.</text>
</comment>
<evidence type="ECO:0000313" key="24">
    <source>
        <dbReference type="Proteomes" id="UP000694720"/>
    </source>
</evidence>
<dbReference type="EC" id="1.5.1.8" evidence="6"/>
<evidence type="ECO:0000256" key="11">
    <source>
        <dbReference type="ARBA" id="ARBA00023002"/>
    </source>
</evidence>
<evidence type="ECO:0000259" key="22">
    <source>
        <dbReference type="SMART" id="SM01003"/>
    </source>
</evidence>
<evidence type="ECO:0000313" key="23">
    <source>
        <dbReference type="Ensembl" id="ENSSSCP00035007836.1"/>
    </source>
</evidence>
<keyword evidence="8" id="KW-0521">NADP</keyword>
<dbReference type="GO" id="GO:0047130">
    <property type="term" value="F:saccharopine dehydrogenase (NADP+, L-lysine-forming) activity"/>
    <property type="evidence" value="ECO:0007669"/>
    <property type="project" value="UniProtKB-EC"/>
</dbReference>
<dbReference type="GO" id="GO:0047131">
    <property type="term" value="F:saccharopine dehydrogenase (NAD+, L-glutamate-forming) activity"/>
    <property type="evidence" value="ECO:0007669"/>
    <property type="project" value="UniProtKB-EC"/>
</dbReference>
<evidence type="ECO:0000256" key="10">
    <source>
        <dbReference type="ARBA" id="ARBA00022990"/>
    </source>
</evidence>
<evidence type="ECO:0000256" key="2">
    <source>
        <dbReference type="ARBA" id="ARBA00004682"/>
    </source>
</evidence>
<dbReference type="InterPro" id="IPR007698">
    <property type="entry name" value="AlaDH/PNT_NAD(H)-bd"/>
</dbReference>
<dbReference type="Pfam" id="PF16653">
    <property type="entry name" value="Sacchrp_dh_C"/>
    <property type="match status" value="1"/>
</dbReference>
<dbReference type="SMART" id="SM01003">
    <property type="entry name" value="AlaDh_PNT_N"/>
    <property type="match status" value="1"/>
</dbReference>
<dbReference type="Gene3D" id="3.40.50.720">
    <property type="entry name" value="NAD(P)-binding Rossmann-like Domain"/>
    <property type="match status" value="3"/>
</dbReference>
<evidence type="ECO:0000256" key="13">
    <source>
        <dbReference type="ARBA" id="ARBA00023128"/>
    </source>
</evidence>
<dbReference type="GO" id="GO:0005739">
    <property type="term" value="C:mitochondrion"/>
    <property type="evidence" value="ECO:0007669"/>
    <property type="project" value="UniProtKB-SubCell"/>
</dbReference>
<evidence type="ECO:0000256" key="4">
    <source>
        <dbReference type="ARBA" id="ARBA00005624"/>
    </source>
</evidence>
<dbReference type="InterPro" id="IPR051168">
    <property type="entry name" value="AASS"/>
</dbReference>
<dbReference type="CDD" id="cd12189">
    <property type="entry name" value="LKR_SDH_like"/>
    <property type="match status" value="1"/>
</dbReference>
<evidence type="ECO:0000256" key="18">
    <source>
        <dbReference type="ARBA" id="ARBA00055923"/>
    </source>
</evidence>
<comment type="subcellular location">
    <subcellularLocation>
        <location evidence="1">Mitochondrion</location>
    </subcellularLocation>
</comment>
<organism evidence="23 24">
    <name type="scientific">Sus scrofa</name>
    <name type="common">Pig</name>
    <dbReference type="NCBI Taxonomy" id="9823"/>
    <lineage>
        <taxon>Eukaryota</taxon>
        <taxon>Metazoa</taxon>
        <taxon>Chordata</taxon>
        <taxon>Craniata</taxon>
        <taxon>Vertebrata</taxon>
        <taxon>Euteleostomi</taxon>
        <taxon>Mammalia</taxon>
        <taxon>Eutheria</taxon>
        <taxon>Laurasiatheria</taxon>
        <taxon>Artiodactyla</taxon>
        <taxon>Suina</taxon>
        <taxon>Suidae</taxon>
        <taxon>Sus</taxon>
    </lineage>
</organism>
<evidence type="ECO:0000256" key="9">
    <source>
        <dbReference type="ARBA" id="ARBA00022946"/>
    </source>
</evidence>
<evidence type="ECO:0000256" key="17">
    <source>
        <dbReference type="ARBA" id="ARBA00051926"/>
    </source>
</evidence>
<keyword evidence="13" id="KW-0496">Mitochondrion</keyword>
<dbReference type="PANTHER" id="PTHR11133">
    <property type="entry name" value="SACCHAROPINE DEHYDROGENASE"/>
    <property type="match status" value="1"/>
</dbReference>
<dbReference type="FunFam" id="3.30.360.10:FF:000008">
    <property type="entry name" value="Alpha-aminoadipic semialdehyde synthase, mitochondrial"/>
    <property type="match status" value="1"/>
</dbReference>
<evidence type="ECO:0000256" key="15">
    <source>
        <dbReference type="ARBA" id="ARBA00025744"/>
    </source>
</evidence>
<dbReference type="PANTHER" id="PTHR11133:SF22">
    <property type="entry name" value="ALPHA-AMINOADIPIC SEMIALDEHYDE SYNTHASE, MITOCHONDRIAL"/>
    <property type="match status" value="1"/>
</dbReference>
<dbReference type="InterPro" id="IPR005097">
    <property type="entry name" value="Sacchrp_dh_NADP-bd"/>
</dbReference>
<dbReference type="FunFam" id="3.40.50.720:FF:000072">
    <property type="entry name" value="Saccharopine dehydrogenase [NADP(+), L-glutamate-forming]"/>
    <property type="match status" value="1"/>
</dbReference>
<comment type="pathway">
    <text evidence="2">Amino-acid degradation; L-lysine degradation via saccharopine pathway; glutaryl-CoA from L-lysine: step 1/6.</text>
</comment>
<dbReference type="Gene3D" id="3.30.360.10">
    <property type="entry name" value="Dihydrodipicolinate Reductase, domain 2"/>
    <property type="match status" value="1"/>
</dbReference>
<dbReference type="Pfam" id="PF03435">
    <property type="entry name" value="Sacchrp_dh_NADP"/>
    <property type="match status" value="1"/>
</dbReference>
<comment type="catalytic activity">
    <reaction evidence="16">
        <text>L-saccharopine + NADP(+) + H2O = L-lysine + 2-oxoglutarate + NADPH + H(+)</text>
        <dbReference type="Rhea" id="RHEA:19373"/>
        <dbReference type="ChEBI" id="CHEBI:15377"/>
        <dbReference type="ChEBI" id="CHEBI:15378"/>
        <dbReference type="ChEBI" id="CHEBI:16810"/>
        <dbReference type="ChEBI" id="CHEBI:32551"/>
        <dbReference type="ChEBI" id="CHEBI:57783"/>
        <dbReference type="ChEBI" id="CHEBI:57951"/>
        <dbReference type="ChEBI" id="CHEBI:58349"/>
        <dbReference type="EC" id="1.5.1.8"/>
    </reaction>
    <physiologicalReaction direction="right-to-left" evidence="16">
        <dbReference type="Rhea" id="RHEA:19375"/>
    </physiologicalReaction>
</comment>
<feature type="domain" description="Alanine dehydrogenase/pyridine nucleotide transhydrogenase NAD(H)-binding" evidence="21">
    <location>
        <begin position="264"/>
        <end position="466"/>
    </location>
</feature>
<evidence type="ECO:0000256" key="8">
    <source>
        <dbReference type="ARBA" id="ARBA00022857"/>
    </source>
</evidence>
<keyword evidence="9" id="KW-0809">Transit peptide</keyword>
<comment type="catalytic activity">
    <reaction evidence="17">
        <text>L-saccharopine + NAD(+) + H2O = (S)-2-amino-6-oxohexanoate + L-glutamate + NADH + H(+)</text>
        <dbReference type="Rhea" id="RHEA:24520"/>
        <dbReference type="ChEBI" id="CHEBI:15377"/>
        <dbReference type="ChEBI" id="CHEBI:15378"/>
        <dbReference type="ChEBI" id="CHEBI:29985"/>
        <dbReference type="ChEBI" id="CHEBI:57540"/>
        <dbReference type="ChEBI" id="CHEBI:57945"/>
        <dbReference type="ChEBI" id="CHEBI:57951"/>
        <dbReference type="ChEBI" id="CHEBI:58321"/>
        <dbReference type="EC" id="1.5.1.9"/>
    </reaction>
    <physiologicalReaction direction="left-to-right" evidence="17">
        <dbReference type="Rhea" id="RHEA:24521"/>
    </physiologicalReaction>
</comment>
<dbReference type="AlphaFoldDB" id="A0A8D0YUY5"/>
<evidence type="ECO:0000256" key="5">
    <source>
        <dbReference type="ARBA" id="ARBA00011881"/>
    </source>
</evidence>
<keyword evidence="10" id="KW-0007">Acetylation</keyword>
<dbReference type="Pfam" id="PF05222">
    <property type="entry name" value="AlaDh_PNT_N"/>
    <property type="match status" value="1"/>
</dbReference>
<dbReference type="GO" id="GO:0033512">
    <property type="term" value="P:L-lysine catabolic process to acetyl-CoA via saccharopine"/>
    <property type="evidence" value="ECO:0007669"/>
    <property type="project" value="UniProtKB-UniPathway"/>
</dbReference>
<evidence type="ECO:0000256" key="20">
    <source>
        <dbReference type="ARBA" id="ARBA00081012"/>
    </source>
</evidence>
<accession>A0A8D0YUY5</accession>
<evidence type="ECO:0000256" key="6">
    <source>
        <dbReference type="ARBA" id="ARBA00012846"/>
    </source>
</evidence>
<sequence length="993" mass="109358">MEVWICLGEGTLYIIQFCLPVLPLASVNQLSWLNFTADFSGDQNCPVSPPALCCPALTVSLQLPGFEMLRLSRPKLGRLRLSLSKRLHHKAVMALRREDVNAWERRAPLAPRHVKGITNLGYKVLIQPSNRRAIHDKEYVKAGGILQEDISEACLILGVKRPPEEKLMSKKTYAFFSHTIKAQEANMGLLDEILKQEIRLIDYEKMVDHRGIRVVAFGQWAGVAGMLNILHGMGLRLLALGHHTPFMHIGMAHNYRNSSQAVQAVRDAGYEISLGLMPKSIGPLTFVFTGTGNVSKGAQEIFNELPCEYVEPHELKEVSQTGDLRKVYGTVLSRHHHLVRKTDGVYDPIEYDKHPERYTSRFSTDIAPYTTCLINGIYWEQNTPRLLTRQDAQSLLAPGKSSVAGVEGCPALPHKLVAICDISADTGGSIEFMTECTTIEHPFCMYDADQHIIHDSVEGSGILMCSIDNLPAQLPIESTEYFGDMLYPFVEEMILSDATQPLESQNFSPVVRDAVITSNGTLAKKYKYIQTLRESRERAQSLSMGTKKKVLVLGSGYVSEPVLEYLSRDDNIEITVGSDMKNQIEQLGKKYGINPVSLDVGKQEEKLGSLVATQDLVISLLPYVLHPLVAKACIASKVNMITASYITPALKELEKSVEDAGITVIGELGLDPGLDHMLAMETIDKAKEVGATIESYTSYCGGLPAPEHSNNPLRYKFSWSPVGVLMNIMQPATYLLNGKVVNVVGGVSFLDSVTPMDYFPGLNLEGYPNRDSTKYAEIYGISSAHTLLRGTLRYKGYAKALNGFVKLGLINRDVFPALQPEASPLTWKELLCDLVGILPSSKSDVLKEAVFKKLGGDSAQLEAAEWLGLLGDEQVPRAESLVDALSKHLATKLSYGPGEKDMIVMRDNFGIRHPSGHLENKTIDLVVYGDVNGFSAMAKTVGLPTAMAAKMLLDGEIQAKGLMGPFSKEIYGPILERIKAEGIMYTTQSTIKP</sequence>
<dbReference type="SUPFAM" id="SSF51735">
    <property type="entry name" value="NAD(P)-binding Rossmann-fold domains"/>
    <property type="match status" value="1"/>
</dbReference>
<evidence type="ECO:0000256" key="14">
    <source>
        <dbReference type="ARBA" id="ARBA00023268"/>
    </source>
</evidence>
<gene>
    <name evidence="23" type="primary">AASS</name>
</gene>
<dbReference type="Proteomes" id="UP000694720">
    <property type="component" value="Unplaced"/>
</dbReference>
<dbReference type="FunFam" id="3.40.50.720:FF:000087">
    <property type="entry name" value="alpha-aminoadipic semialdehyde synthase, mitochondrial"/>
    <property type="match status" value="1"/>
</dbReference>
<evidence type="ECO:0000256" key="3">
    <source>
        <dbReference type="ARBA" id="ARBA00004720"/>
    </source>
</evidence>
<dbReference type="EC" id="1.5.1.9" evidence="7"/>
<protein>
    <recommendedName>
        <fullName evidence="19">Alpha-aminoadipic semialdehyde synthase, mitochondrial</fullName>
        <ecNumber evidence="6">1.5.1.8</ecNumber>
        <ecNumber evidence="7">1.5.1.9</ecNumber>
    </recommendedName>
    <alternativeName>
        <fullName evidence="20">LKR/SDH</fullName>
    </alternativeName>
</protein>
<keyword evidence="12" id="KW-0520">NAD</keyword>
<evidence type="ECO:0000256" key="12">
    <source>
        <dbReference type="ARBA" id="ARBA00023027"/>
    </source>
</evidence>
<feature type="domain" description="Alanine dehydrogenase/pyridine nucleotide transhydrogenase N-terminal" evidence="22">
    <location>
        <begin position="94"/>
        <end position="224"/>
    </location>
</feature>
<evidence type="ECO:0000256" key="16">
    <source>
        <dbReference type="ARBA" id="ARBA00051738"/>
    </source>
</evidence>
<dbReference type="InterPro" id="IPR036291">
    <property type="entry name" value="NAD(P)-bd_dom_sf"/>
</dbReference>
<comment type="subunit">
    <text evidence="5">Homotetramer.</text>
</comment>
<dbReference type="FunFam" id="1.10.1870.10:FF:000001">
    <property type="entry name" value="Alpha-aminoadipic semialdehyde synthase, mitochondrial"/>
    <property type="match status" value="1"/>
</dbReference>
<dbReference type="SMART" id="SM01002">
    <property type="entry name" value="AlaDh_PNT_C"/>
    <property type="match status" value="1"/>
</dbReference>
<keyword evidence="11" id="KW-0560">Oxidoreductase</keyword>
<proteinExistence type="inferred from homology"/>
<evidence type="ECO:0000259" key="21">
    <source>
        <dbReference type="SMART" id="SM01002"/>
    </source>
</evidence>
<dbReference type="InterPro" id="IPR032095">
    <property type="entry name" value="Sacchrp_dh-like_C"/>
</dbReference>
<comment type="similarity">
    <text evidence="4">In the N-terminal section; belongs to the AlaDH/PNT family.</text>
</comment>
<dbReference type="SUPFAM" id="SSF52283">
    <property type="entry name" value="Formate/glycerate dehydrogenase catalytic domain-like"/>
    <property type="match status" value="1"/>
</dbReference>
<dbReference type="UniPathway" id="UPA00868">
    <property type="reaction ID" value="UER00835"/>
</dbReference>